<comment type="catalytic activity">
    <reaction evidence="1">
        <text>ATP + protein L-histidine = ADP + protein N-phospho-L-histidine.</text>
        <dbReference type="EC" id="2.7.13.3"/>
    </reaction>
</comment>
<feature type="domain" description="Histidine kinase/HSP90-like ATPase" evidence="10">
    <location>
        <begin position="309"/>
        <end position="393"/>
    </location>
</feature>
<evidence type="ECO:0000313" key="13">
    <source>
        <dbReference type="Proteomes" id="UP001432014"/>
    </source>
</evidence>
<organism evidence="12 13">
    <name type="scientific">Kitasatospora herbaricolor</name>
    <dbReference type="NCBI Taxonomy" id="68217"/>
    <lineage>
        <taxon>Bacteria</taxon>
        <taxon>Bacillati</taxon>
        <taxon>Actinomycetota</taxon>
        <taxon>Actinomycetes</taxon>
        <taxon>Kitasatosporales</taxon>
        <taxon>Streptomycetaceae</taxon>
        <taxon>Kitasatospora</taxon>
    </lineage>
</organism>
<dbReference type="CDD" id="cd16917">
    <property type="entry name" value="HATPase_UhpB-NarQ-NarX-like"/>
    <property type="match status" value="1"/>
</dbReference>
<gene>
    <name evidence="12" type="ORF">OG469_28145</name>
</gene>
<proteinExistence type="predicted"/>
<dbReference type="Pfam" id="PF02518">
    <property type="entry name" value="HATPase_c"/>
    <property type="match status" value="1"/>
</dbReference>
<keyword evidence="9" id="KW-0812">Transmembrane</keyword>
<dbReference type="Proteomes" id="UP001432014">
    <property type="component" value="Chromosome"/>
</dbReference>
<dbReference type="Gene3D" id="1.20.5.1930">
    <property type="match status" value="1"/>
</dbReference>
<keyword evidence="13" id="KW-1185">Reference proteome</keyword>
<dbReference type="EMBL" id="CP108482">
    <property type="protein sequence ID" value="WUS59032.1"/>
    <property type="molecule type" value="Genomic_DNA"/>
</dbReference>
<dbReference type="InterPro" id="IPR003594">
    <property type="entry name" value="HATPase_dom"/>
</dbReference>
<dbReference type="Pfam" id="PF07730">
    <property type="entry name" value="HisKA_3"/>
    <property type="match status" value="1"/>
</dbReference>
<feature type="transmembrane region" description="Helical" evidence="9">
    <location>
        <begin position="118"/>
        <end position="137"/>
    </location>
</feature>
<feature type="domain" description="Signal transduction histidine kinase subgroup 3 dimerisation and phosphoacceptor" evidence="11">
    <location>
        <begin position="196"/>
        <end position="262"/>
    </location>
</feature>
<keyword evidence="6 12" id="KW-0418">Kinase</keyword>
<dbReference type="InterPro" id="IPR036890">
    <property type="entry name" value="HATPase_C_sf"/>
</dbReference>
<feature type="transmembrane region" description="Helical" evidence="9">
    <location>
        <begin position="149"/>
        <end position="171"/>
    </location>
</feature>
<feature type="transmembrane region" description="Helical" evidence="9">
    <location>
        <begin position="21"/>
        <end position="43"/>
    </location>
</feature>
<dbReference type="PANTHER" id="PTHR24421">
    <property type="entry name" value="NITRATE/NITRITE SENSOR PROTEIN NARX-RELATED"/>
    <property type="match status" value="1"/>
</dbReference>
<keyword evidence="4" id="KW-0808">Transferase</keyword>
<keyword evidence="3" id="KW-0597">Phosphoprotein</keyword>
<dbReference type="EC" id="2.7.13.3" evidence="2"/>
<accession>A0ABZ1WDS4</accession>
<keyword evidence="8" id="KW-0902">Two-component regulatory system</keyword>
<sequence>MASDPQDGGPWRPPWVRAAKAGWPVASALVIAVIQVAGTTAAARHQAGSRAGLDAFGYLLLLLGPALLVLRRRRPVAVVAGVSAVTVAYVVAGYPYGPVFVSLVVAVCVAVQTDHRRAAWTGLGVCYLAHALVTFVLPAGWSRAPAPRILWWQEAGALAWVLLVVAVAEILRFRRERMDARRAFEAQAERRRADEERLRMARELHDILAHSISLIHLQAGVALELLDTRPEQARTALTTIKSASKEALGEVRQVLGTLRSPDAAAPRGPAPGLARLDELVEQAGRAGLTVTVRVAGRPRPLAAGADLTAFRIVQEALTNVIRHSAARAADVLLDWEDADALAVQVEDPGPAGQAYPGGSGSGLVGMRERVAAFGGTLEAGPRPGGGFRVRAVLVTTKGAT</sequence>
<evidence type="ECO:0000256" key="5">
    <source>
        <dbReference type="ARBA" id="ARBA00022741"/>
    </source>
</evidence>
<name>A0ABZ1WDS4_9ACTN</name>
<reference evidence="12 13" key="1">
    <citation type="submission" date="2022-10" db="EMBL/GenBank/DDBJ databases">
        <title>The complete genomes of actinobacterial strains from the NBC collection.</title>
        <authorList>
            <person name="Joergensen T.S."/>
            <person name="Alvarez Arevalo M."/>
            <person name="Sterndorff E.B."/>
            <person name="Faurdal D."/>
            <person name="Vuksanovic O."/>
            <person name="Mourched A.-S."/>
            <person name="Charusanti P."/>
            <person name="Shaw S."/>
            <person name="Blin K."/>
            <person name="Weber T."/>
        </authorList>
    </citation>
    <scope>NUCLEOTIDE SEQUENCE [LARGE SCALE GENOMIC DNA]</scope>
    <source>
        <strain evidence="12 13">NBC_01247</strain>
    </source>
</reference>
<evidence type="ECO:0000256" key="4">
    <source>
        <dbReference type="ARBA" id="ARBA00022679"/>
    </source>
</evidence>
<keyword evidence="9" id="KW-0472">Membrane</keyword>
<feature type="transmembrane region" description="Helical" evidence="9">
    <location>
        <begin position="55"/>
        <end position="72"/>
    </location>
</feature>
<keyword evidence="5" id="KW-0547">Nucleotide-binding</keyword>
<dbReference type="PANTHER" id="PTHR24421:SF10">
    <property type="entry name" value="NITRATE_NITRITE SENSOR PROTEIN NARQ"/>
    <property type="match status" value="1"/>
</dbReference>
<dbReference type="SUPFAM" id="SSF55874">
    <property type="entry name" value="ATPase domain of HSP90 chaperone/DNA topoisomerase II/histidine kinase"/>
    <property type="match status" value="1"/>
</dbReference>
<dbReference type="InterPro" id="IPR011712">
    <property type="entry name" value="Sig_transdc_His_kin_sub3_dim/P"/>
</dbReference>
<evidence type="ECO:0000256" key="8">
    <source>
        <dbReference type="ARBA" id="ARBA00023012"/>
    </source>
</evidence>
<evidence type="ECO:0000256" key="9">
    <source>
        <dbReference type="SAM" id="Phobius"/>
    </source>
</evidence>
<evidence type="ECO:0000256" key="1">
    <source>
        <dbReference type="ARBA" id="ARBA00000085"/>
    </source>
</evidence>
<evidence type="ECO:0000256" key="6">
    <source>
        <dbReference type="ARBA" id="ARBA00022777"/>
    </source>
</evidence>
<evidence type="ECO:0000256" key="3">
    <source>
        <dbReference type="ARBA" id="ARBA00022553"/>
    </source>
</evidence>
<protein>
    <recommendedName>
        <fullName evidence="2">histidine kinase</fullName>
        <ecNumber evidence="2">2.7.13.3</ecNumber>
    </recommendedName>
</protein>
<keyword evidence="9" id="KW-1133">Transmembrane helix</keyword>
<evidence type="ECO:0000256" key="7">
    <source>
        <dbReference type="ARBA" id="ARBA00022840"/>
    </source>
</evidence>
<dbReference type="InterPro" id="IPR050482">
    <property type="entry name" value="Sensor_HK_TwoCompSys"/>
</dbReference>
<dbReference type="GO" id="GO:0016301">
    <property type="term" value="F:kinase activity"/>
    <property type="evidence" value="ECO:0007669"/>
    <property type="project" value="UniProtKB-KW"/>
</dbReference>
<keyword evidence="7" id="KW-0067">ATP-binding</keyword>
<evidence type="ECO:0000259" key="11">
    <source>
        <dbReference type="Pfam" id="PF07730"/>
    </source>
</evidence>
<dbReference type="RefSeq" id="WP_329494832.1">
    <property type="nucleotide sequence ID" value="NZ_CP108460.1"/>
</dbReference>
<dbReference type="Gene3D" id="3.30.565.10">
    <property type="entry name" value="Histidine kinase-like ATPase, C-terminal domain"/>
    <property type="match status" value="1"/>
</dbReference>
<evidence type="ECO:0000259" key="10">
    <source>
        <dbReference type="Pfam" id="PF02518"/>
    </source>
</evidence>
<feature type="transmembrane region" description="Helical" evidence="9">
    <location>
        <begin position="78"/>
        <end position="111"/>
    </location>
</feature>
<evidence type="ECO:0000256" key="2">
    <source>
        <dbReference type="ARBA" id="ARBA00012438"/>
    </source>
</evidence>
<evidence type="ECO:0000313" key="12">
    <source>
        <dbReference type="EMBL" id="WUS59032.1"/>
    </source>
</evidence>